<keyword evidence="12" id="KW-0472">Membrane</keyword>
<evidence type="ECO:0000256" key="3">
    <source>
        <dbReference type="ARBA" id="ARBA00012752"/>
    </source>
</evidence>
<evidence type="ECO:0000256" key="4">
    <source>
        <dbReference type="ARBA" id="ARBA00022723"/>
    </source>
</evidence>
<dbReference type="CDD" id="cd10810">
    <property type="entry name" value="GH38N_AMII_LAM_like"/>
    <property type="match status" value="1"/>
</dbReference>
<evidence type="ECO:0000259" key="13">
    <source>
        <dbReference type="SMART" id="SM00872"/>
    </source>
</evidence>
<dbReference type="InterPro" id="IPR013780">
    <property type="entry name" value="Glyco_hydro_b"/>
</dbReference>
<protein>
    <recommendedName>
        <fullName evidence="3 11">Alpha-mannosidase</fullName>
        <ecNumber evidence="11">3.2.1.-</ecNumber>
    </recommendedName>
</protein>
<evidence type="ECO:0000256" key="1">
    <source>
        <dbReference type="ARBA" id="ARBA00000365"/>
    </source>
</evidence>
<evidence type="ECO:0000256" key="11">
    <source>
        <dbReference type="RuleBase" id="RU361199"/>
    </source>
</evidence>
<dbReference type="InterPro" id="IPR011330">
    <property type="entry name" value="Glyco_hydro/deAcase_b/a-brl"/>
</dbReference>
<evidence type="ECO:0000256" key="5">
    <source>
        <dbReference type="ARBA" id="ARBA00022729"/>
    </source>
</evidence>
<dbReference type="Gene3D" id="2.60.40.1360">
    <property type="match status" value="1"/>
</dbReference>
<dbReference type="Pfam" id="PF17677">
    <property type="entry name" value="Glyco_hydro38C2"/>
    <property type="match status" value="1"/>
</dbReference>
<dbReference type="SUPFAM" id="SSF74650">
    <property type="entry name" value="Galactose mutarotase-like"/>
    <property type="match status" value="1"/>
</dbReference>
<evidence type="ECO:0000256" key="7">
    <source>
        <dbReference type="ARBA" id="ARBA00022833"/>
    </source>
</evidence>
<dbReference type="FunFam" id="2.60.40.1180:FF:000030">
    <property type="entry name" value="Alpha-mannosidase"/>
    <property type="match status" value="1"/>
</dbReference>
<dbReference type="FunFam" id="3.20.110.10:FF:000001">
    <property type="entry name" value="Alpha-mannosidase"/>
    <property type="match status" value="1"/>
</dbReference>
<dbReference type="InterPro" id="IPR050843">
    <property type="entry name" value="Glycosyl_Hydrlase_38"/>
</dbReference>
<dbReference type="InterPro" id="IPR028995">
    <property type="entry name" value="Glyco_hydro_57/38_cen_sf"/>
</dbReference>
<keyword evidence="5" id="KW-0732">Signal</keyword>
<dbReference type="InterPro" id="IPR048534">
    <property type="entry name" value="Man2a1-like_dom"/>
</dbReference>
<dbReference type="SUPFAM" id="SSF88713">
    <property type="entry name" value="Glycoside hydrolase/deacetylase"/>
    <property type="match status" value="2"/>
</dbReference>
<keyword evidence="8" id="KW-1015">Disulfide bond</keyword>
<keyword evidence="10 11" id="KW-0326">Glycosidase</keyword>
<sequence>MEKLERDLTWFVGWVLIASVVVFGLHGAVVNGGYVNYNTGGGVVPGKLNVHLVPHSHDDVGWLKTVDQYYVGSNNSIQGACVENVLDSVVESLRRDSNRKFVFVEMRWWVEQSEEIQEQVRKLVDAGQLEFVNGGWCMHDEATCHYIDMIDQTTLGHRAIKEQFNKTPRAGWQIDPFGHSAVQAYLLGTELGFDSVHFARIDYQDRAKRKGNKALEVIWRGSKTFGSSSQIFANAFPVHYSPPSGFHFEVFDNFVPVQDNPLLDDYNVEQRVNDFINAAMTQVKFELLSFFLSNYILLVSAKESGVKHFMFLNELSIYNRIIPFIMQANVTRTNHIMWTMGDDFQYQYAESWFKQMDKFIHYVNKDGRVNALYSTPSIYTDVKNAANESWPLKTDDYFPYADGDNSYWTGFFTSRPALKRYVRQLSGYYLAARQLEFLVGKKSTGPNTYRLGDALGIAQHHDGVTGTAKQHTTNDYEKRLAIGAVEAEATVSSALSCLVSNKSTDQCEKPASSFSQCQLLNISYCPPTEEAIANGKTLVMVVYNALGWNRNDIIRIPVNDPNLVVSDSDGKHIKTQYVSMDNTTSNLRNFYLKAYGFPSIQVPRYWLHFQVSVPPLGWSTYFISSAPGIGKRRNGLSVMDSPQNDTIEIGSGNLKLSFSSMTGHLKRMYNSKTGVNSLTFPFLSMRVVADVPSFIQQSSGAYIFRPDGSPPHIVARSVPLQVHRGPLFDEVRQQFNSWIYQVTRVYKDQEHAELEYTIGPIPLEDSVGKEVITRMTANMATEKVFYTDSNGRDFLKRIRDYRADWSLSVKQPVAGNYYPLNLGIFMMDKKSELSVLVDRATGGASIEDGQLELMLHRFKTSNSYIIVFFNAQEHTKLILLSYTRRTLFDDSRGVNEALDESVCIGDECEGLTIRGNYYLCINQVGAGAAWRRTTGQEIYTPLIAAFTQEKEETWKASHVATGTAMDPDYSLPLNVALITLQELDDGSVLLRLAHLYEAGEDAAYSTLAKVELKKMFSGKAIRELKEMSLSTNQEKSEMKKMTWKVEGDSGEQSSAVRGGPVDSSTLIVELGPMEIRTFLLQF</sequence>
<comment type="similarity">
    <text evidence="2 11">Belongs to the glycosyl hydrolase 38 family.</text>
</comment>
<dbReference type="InterPro" id="IPR011013">
    <property type="entry name" value="Gal_mutarotase_sf_dom"/>
</dbReference>
<dbReference type="FunFam" id="1.20.1270.50:FF:000002">
    <property type="entry name" value="Alpha-mannosidase"/>
    <property type="match status" value="1"/>
</dbReference>
<keyword evidence="9" id="KW-0325">Glycoprotein</keyword>
<dbReference type="InterPro" id="IPR015341">
    <property type="entry name" value="Glyco_hydro_38_cen"/>
</dbReference>
<dbReference type="Gene3D" id="1.20.1270.50">
    <property type="entry name" value="Glycoside hydrolase family 38, central domain"/>
    <property type="match status" value="2"/>
</dbReference>
<evidence type="ECO:0000256" key="12">
    <source>
        <dbReference type="SAM" id="Phobius"/>
    </source>
</evidence>
<dbReference type="Pfam" id="PF01074">
    <property type="entry name" value="Glyco_hydro_38N"/>
    <property type="match status" value="1"/>
</dbReference>
<keyword evidence="6 11" id="KW-0378">Hydrolase</keyword>
<dbReference type="Gene3D" id="2.70.98.30">
    <property type="entry name" value="Golgi alpha-mannosidase II, domain 4"/>
    <property type="match status" value="2"/>
</dbReference>
<feature type="domain" description="Glycoside hydrolase family 38 central" evidence="13">
    <location>
        <begin position="406"/>
        <end position="480"/>
    </location>
</feature>
<keyword evidence="7 11" id="KW-0862">Zinc</keyword>
<organism evidence="14">
    <name type="scientific">Salix viminalis</name>
    <name type="common">Common osier</name>
    <name type="synonym">Basket willow</name>
    <dbReference type="NCBI Taxonomy" id="40686"/>
    <lineage>
        <taxon>Eukaryota</taxon>
        <taxon>Viridiplantae</taxon>
        <taxon>Streptophyta</taxon>
        <taxon>Embryophyta</taxon>
        <taxon>Tracheophyta</taxon>
        <taxon>Spermatophyta</taxon>
        <taxon>Magnoliopsida</taxon>
        <taxon>eudicotyledons</taxon>
        <taxon>Gunneridae</taxon>
        <taxon>Pentapetalae</taxon>
        <taxon>rosids</taxon>
        <taxon>fabids</taxon>
        <taxon>Malpighiales</taxon>
        <taxon>Salicaceae</taxon>
        <taxon>Saliceae</taxon>
        <taxon>Salix</taxon>
    </lineage>
</organism>
<dbReference type="FunFam" id="2.60.40.1360:FF:000001">
    <property type="entry name" value="Alpha-mannosidase"/>
    <property type="match status" value="1"/>
</dbReference>
<dbReference type="EMBL" id="CAADRP010001696">
    <property type="protein sequence ID" value="VFU48317.1"/>
    <property type="molecule type" value="Genomic_DNA"/>
</dbReference>
<dbReference type="FunFam" id="1.20.1270.50:FF:000003">
    <property type="entry name" value="Alpha-mannosidase"/>
    <property type="match status" value="1"/>
</dbReference>
<dbReference type="PANTHER" id="PTHR11607:SF61">
    <property type="entry name" value="ALPHA-MANNOSIDASE"/>
    <property type="match status" value="1"/>
</dbReference>
<dbReference type="GO" id="GO:0030246">
    <property type="term" value="F:carbohydrate binding"/>
    <property type="evidence" value="ECO:0007669"/>
    <property type="project" value="InterPro"/>
</dbReference>
<dbReference type="EC" id="3.2.1.-" evidence="11"/>
<name>A0A6N2M2Q0_SALVM</name>
<dbReference type="PANTHER" id="PTHR11607">
    <property type="entry name" value="ALPHA-MANNOSIDASE"/>
    <property type="match status" value="1"/>
</dbReference>
<dbReference type="GO" id="GO:0004559">
    <property type="term" value="F:alpha-mannosidase activity"/>
    <property type="evidence" value="ECO:0007669"/>
    <property type="project" value="UniProtKB-EC"/>
</dbReference>
<dbReference type="SUPFAM" id="SSF88688">
    <property type="entry name" value="Families 57/38 glycoside transferase middle domain"/>
    <property type="match status" value="1"/>
</dbReference>
<dbReference type="InterPro" id="IPR027291">
    <property type="entry name" value="Glyco_hydro_38_N_sf"/>
</dbReference>
<dbReference type="InterPro" id="IPR041147">
    <property type="entry name" value="GH38_C"/>
</dbReference>
<dbReference type="Pfam" id="PF21260">
    <property type="entry name" value="Laman-like_dom"/>
    <property type="match status" value="1"/>
</dbReference>
<dbReference type="SMART" id="SM00872">
    <property type="entry name" value="Alpha-mann_mid"/>
    <property type="match status" value="1"/>
</dbReference>
<dbReference type="Gene3D" id="2.60.40.1180">
    <property type="entry name" value="Golgi alpha-mannosidase II"/>
    <property type="match status" value="1"/>
</dbReference>
<proteinExistence type="inferred from homology"/>
<feature type="transmembrane region" description="Helical" evidence="12">
    <location>
        <begin position="7"/>
        <end position="29"/>
    </location>
</feature>
<keyword evidence="12" id="KW-0812">Transmembrane</keyword>
<accession>A0A6N2M2Q0</accession>
<dbReference type="GO" id="GO:0006013">
    <property type="term" value="P:mannose metabolic process"/>
    <property type="evidence" value="ECO:0007669"/>
    <property type="project" value="InterPro"/>
</dbReference>
<evidence type="ECO:0000256" key="2">
    <source>
        <dbReference type="ARBA" id="ARBA00009792"/>
    </source>
</evidence>
<comment type="cofactor">
    <cofactor evidence="11">
        <name>Zn(2+)</name>
        <dbReference type="ChEBI" id="CHEBI:29105"/>
    </cofactor>
    <text evidence="11">Binds 1 zinc ion per subunit.</text>
</comment>
<keyword evidence="12" id="KW-1133">Transmembrane helix</keyword>
<dbReference type="AlphaFoldDB" id="A0A6N2M2Q0"/>
<keyword evidence="4 11" id="KW-0479">Metal-binding</keyword>
<evidence type="ECO:0000313" key="14">
    <source>
        <dbReference type="EMBL" id="VFU48317.1"/>
    </source>
</evidence>
<gene>
    <name evidence="14" type="ORF">SVIM_LOCUS315428</name>
</gene>
<dbReference type="Pfam" id="PF09261">
    <property type="entry name" value="Alpha-mann_mid"/>
    <property type="match status" value="1"/>
</dbReference>
<dbReference type="Pfam" id="PF07748">
    <property type="entry name" value="Glyco_hydro_38C"/>
    <property type="match status" value="1"/>
</dbReference>
<evidence type="ECO:0000256" key="8">
    <source>
        <dbReference type="ARBA" id="ARBA00023157"/>
    </source>
</evidence>
<dbReference type="GO" id="GO:0046872">
    <property type="term" value="F:metal ion binding"/>
    <property type="evidence" value="ECO:0007669"/>
    <property type="project" value="UniProtKB-KW"/>
</dbReference>
<dbReference type="InterPro" id="IPR011682">
    <property type="entry name" value="Glyco_hydro_38_C"/>
</dbReference>
<evidence type="ECO:0000256" key="6">
    <source>
        <dbReference type="ARBA" id="ARBA00022801"/>
    </source>
</evidence>
<reference evidence="14" key="1">
    <citation type="submission" date="2019-03" db="EMBL/GenBank/DDBJ databases">
        <authorList>
            <person name="Mank J."/>
            <person name="Almeida P."/>
        </authorList>
    </citation>
    <scope>NUCLEOTIDE SEQUENCE</scope>
    <source>
        <strain evidence="14">78183</strain>
    </source>
</reference>
<dbReference type="InterPro" id="IPR000602">
    <property type="entry name" value="Glyco_hydro_38_N"/>
</dbReference>
<dbReference type="InterPro" id="IPR037094">
    <property type="entry name" value="Glyco_hydro_38_cen_sf"/>
</dbReference>
<dbReference type="Gene3D" id="3.20.110.10">
    <property type="entry name" value="Glycoside hydrolase 38, N terminal domain"/>
    <property type="match status" value="1"/>
</dbReference>
<evidence type="ECO:0000256" key="10">
    <source>
        <dbReference type="ARBA" id="ARBA00023295"/>
    </source>
</evidence>
<comment type="catalytic activity">
    <reaction evidence="1">
        <text>Hydrolysis of terminal, non-reducing alpha-D-mannose residues in alpha-D-mannosides.</text>
        <dbReference type="EC" id="3.2.1.24"/>
    </reaction>
</comment>
<evidence type="ECO:0000256" key="9">
    <source>
        <dbReference type="ARBA" id="ARBA00023180"/>
    </source>
</evidence>